<dbReference type="Pfam" id="PF22010">
    <property type="entry name" value="OrtA"/>
    <property type="match status" value="1"/>
</dbReference>
<dbReference type="NCBIfam" id="NF040739">
    <property type="entry name" value="ornith_OrtA"/>
    <property type="match status" value="1"/>
</dbReference>
<dbReference type="EMBL" id="CP072385">
    <property type="protein sequence ID" value="QUC12709.1"/>
    <property type="molecule type" value="Genomic_DNA"/>
</dbReference>
<proteinExistence type="predicted"/>
<dbReference type="AlphaFoldDB" id="A0AB37I9Z1"/>
<evidence type="ECO:0000313" key="1">
    <source>
        <dbReference type="EMBL" id="QUC12709.1"/>
    </source>
</evidence>
<gene>
    <name evidence="1" type="ORF">J5A53_11340</name>
</gene>
<organism evidence="1 2">
    <name type="scientific">Arachnia propionica</name>
    <dbReference type="NCBI Taxonomy" id="1750"/>
    <lineage>
        <taxon>Bacteria</taxon>
        <taxon>Bacillati</taxon>
        <taxon>Actinomycetota</taxon>
        <taxon>Actinomycetes</taxon>
        <taxon>Propionibacteriales</taxon>
        <taxon>Propionibacteriaceae</taxon>
        <taxon>Arachnia</taxon>
    </lineage>
</organism>
<sequence>MTRDWSDAVSATKVAPEGAWVEIQQVVLTPGERAEGVPADTAATPLLQWVDGFLTAPAALGEEATIRTIIGRTHTGVLSRINPGYSHSFGETVDEILTIGTEYES</sequence>
<dbReference type="Proteomes" id="UP000677180">
    <property type="component" value="Chromosome"/>
</dbReference>
<evidence type="ECO:0000313" key="2">
    <source>
        <dbReference type="Proteomes" id="UP000677180"/>
    </source>
</evidence>
<protein>
    <recommendedName>
        <fullName evidence="3">2-amino-4-ketopentanoate thiolase</fullName>
    </recommendedName>
</protein>
<dbReference type="InterPro" id="IPR047755">
    <property type="entry name" value="OrtA"/>
</dbReference>
<evidence type="ECO:0008006" key="3">
    <source>
        <dbReference type="Google" id="ProtNLM"/>
    </source>
</evidence>
<accession>A0AB37I9Z1</accession>
<reference evidence="1" key="1">
    <citation type="submission" date="2021-03" db="EMBL/GenBank/DDBJ databases">
        <title>Human Oral Microbial Genomes.</title>
        <authorList>
            <person name="Johnston C.D."/>
            <person name="Chen T."/>
            <person name="Dewhirst F.E."/>
        </authorList>
    </citation>
    <scope>NUCLEOTIDE SEQUENCE</scope>
    <source>
        <strain evidence="1">F0714</strain>
    </source>
</reference>
<name>A0AB37I9Z1_9ACTN</name>